<gene>
    <name evidence="3" type="primary">LOC108673932</name>
</gene>
<organism evidence="2 3">
    <name type="scientific">Hyalella azteca</name>
    <name type="common">Amphipod</name>
    <dbReference type="NCBI Taxonomy" id="294128"/>
    <lineage>
        <taxon>Eukaryota</taxon>
        <taxon>Metazoa</taxon>
        <taxon>Ecdysozoa</taxon>
        <taxon>Arthropoda</taxon>
        <taxon>Crustacea</taxon>
        <taxon>Multicrustacea</taxon>
        <taxon>Malacostraca</taxon>
        <taxon>Eumalacostraca</taxon>
        <taxon>Peracarida</taxon>
        <taxon>Amphipoda</taxon>
        <taxon>Senticaudata</taxon>
        <taxon>Talitrida</taxon>
        <taxon>Talitroidea</taxon>
        <taxon>Hyalellidae</taxon>
        <taxon>Hyalella</taxon>
    </lineage>
</organism>
<dbReference type="KEGG" id="hazt:108673932"/>
<name>A0A8B7NU67_HYAAZ</name>
<protein>
    <submittedName>
        <fullName evidence="3">Uncharacterized protein LOC108673932</fullName>
    </submittedName>
</protein>
<feature type="chain" id="PRO_5034708232" evidence="1">
    <location>
        <begin position="18"/>
        <end position="116"/>
    </location>
</feature>
<reference evidence="3" key="1">
    <citation type="submission" date="2025-08" db="UniProtKB">
        <authorList>
            <consortium name="RefSeq"/>
        </authorList>
    </citation>
    <scope>IDENTIFICATION</scope>
    <source>
        <tissue evidence="3">Whole organism</tissue>
    </source>
</reference>
<dbReference type="AlphaFoldDB" id="A0A8B7NU67"/>
<evidence type="ECO:0000313" key="3">
    <source>
        <dbReference type="RefSeq" id="XP_018017309.1"/>
    </source>
</evidence>
<dbReference type="Proteomes" id="UP000694843">
    <property type="component" value="Unplaced"/>
</dbReference>
<feature type="signal peptide" evidence="1">
    <location>
        <begin position="1"/>
        <end position="17"/>
    </location>
</feature>
<proteinExistence type="predicted"/>
<keyword evidence="1" id="KW-0732">Signal</keyword>
<sequence>MKKLLALLLAVMAATSAQKLNVTYVTEKPDTEAFLKVLYNDSYPLDPIKMGNFKIPDLEALAYGKFFPCWGRCTDGRRMGYCNFWWNGCGKGRRIKSNCVNCDPYYCICCHFGFFF</sequence>
<dbReference type="RefSeq" id="XP_018017309.1">
    <property type="nucleotide sequence ID" value="XM_018161820.2"/>
</dbReference>
<keyword evidence="2" id="KW-1185">Reference proteome</keyword>
<accession>A0A8B7NU67</accession>
<dbReference type="GeneID" id="108673932"/>
<evidence type="ECO:0000313" key="2">
    <source>
        <dbReference type="Proteomes" id="UP000694843"/>
    </source>
</evidence>
<evidence type="ECO:0000256" key="1">
    <source>
        <dbReference type="SAM" id="SignalP"/>
    </source>
</evidence>